<name>A0A2X3L158_9BACT</name>
<dbReference type="CDD" id="cd01659">
    <property type="entry name" value="TRX_superfamily"/>
    <property type="match status" value="1"/>
</dbReference>
<comment type="subcellular location">
    <subcellularLocation>
        <location evidence="1">Cell envelope</location>
    </subcellularLocation>
</comment>
<keyword evidence="4" id="KW-0676">Redox-active center</keyword>
<dbReference type="Gene3D" id="3.40.30.10">
    <property type="entry name" value="Glutaredoxin"/>
    <property type="match status" value="2"/>
</dbReference>
<feature type="transmembrane region" description="Helical" evidence="5">
    <location>
        <begin position="514"/>
        <end position="531"/>
    </location>
</feature>
<keyword evidence="3" id="KW-1015">Disulfide bond</keyword>
<evidence type="ECO:0000313" key="7">
    <source>
        <dbReference type="EMBL" id="SQD92919.1"/>
    </source>
</evidence>
<dbReference type="GO" id="GO:0016209">
    <property type="term" value="F:antioxidant activity"/>
    <property type="evidence" value="ECO:0007669"/>
    <property type="project" value="InterPro"/>
</dbReference>
<dbReference type="KEGG" id="bana:BARAN1_0895"/>
<dbReference type="PROSITE" id="PS00018">
    <property type="entry name" value="EF_HAND_1"/>
    <property type="match status" value="1"/>
</dbReference>
<dbReference type="Pfam" id="PF00578">
    <property type="entry name" value="AhpC-TSA"/>
    <property type="match status" value="1"/>
</dbReference>
<evidence type="ECO:0000313" key="8">
    <source>
        <dbReference type="Proteomes" id="UP000249818"/>
    </source>
</evidence>
<dbReference type="InterPro" id="IPR013766">
    <property type="entry name" value="Thioredoxin_domain"/>
</dbReference>
<dbReference type="GO" id="GO:0016491">
    <property type="term" value="F:oxidoreductase activity"/>
    <property type="evidence" value="ECO:0007669"/>
    <property type="project" value="InterPro"/>
</dbReference>
<dbReference type="Proteomes" id="UP000249818">
    <property type="component" value="Chromosome BARAN1"/>
</dbReference>
<dbReference type="GO" id="GO:0030313">
    <property type="term" value="C:cell envelope"/>
    <property type="evidence" value="ECO:0007669"/>
    <property type="project" value="UniProtKB-SubCell"/>
</dbReference>
<keyword evidence="5" id="KW-1133">Transmembrane helix</keyword>
<dbReference type="InterPro" id="IPR050553">
    <property type="entry name" value="Thioredoxin_ResA/DsbE_sf"/>
</dbReference>
<proteinExistence type="predicted"/>
<dbReference type="PROSITE" id="PS51352">
    <property type="entry name" value="THIOREDOXIN_2"/>
    <property type="match status" value="1"/>
</dbReference>
<protein>
    <submittedName>
        <fullName evidence="7">Putative Thiol-disulfide oxidoreductase ResA</fullName>
    </submittedName>
</protein>
<evidence type="ECO:0000256" key="3">
    <source>
        <dbReference type="ARBA" id="ARBA00023157"/>
    </source>
</evidence>
<organism evidence="7 8">
    <name type="scientific">Candidatus Bipolaricaulis anaerobius</name>
    <dbReference type="NCBI Taxonomy" id="2026885"/>
    <lineage>
        <taxon>Bacteria</taxon>
        <taxon>Candidatus Bipolaricaulota</taxon>
        <taxon>Candidatus Bipolaricaulia</taxon>
        <taxon>Candidatus Bipolaricaulales</taxon>
        <taxon>Candidatus Bipolaricaulaceae</taxon>
        <taxon>Candidatus Bipolaricaulis</taxon>
    </lineage>
</organism>
<keyword evidence="5" id="KW-0472">Membrane</keyword>
<dbReference type="InterPro" id="IPR036249">
    <property type="entry name" value="Thioredoxin-like_sf"/>
</dbReference>
<keyword evidence="5" id="KW-0812">Transmembrane</keyword>
<dbReference type="PROSITE" id="PS00194">
    <property type="entry name" value="THIOREDOXIN_1"/>
    <property type="match status" value="1"/>
</dbReference>
<dbReference type="RefSeq" id="WP_157959467.1">
    <property type="nucleotide sequence ID" value="NZ_LS483254.1"/>
</dbReference>
<dbReference type="SUPFAM" id="SSF52833">
    <property type="entry name" value="Thioredoxin-like"/>
    <property type="match status" value="2"/>
</dbReference>
<evidence type="ECO:0000256" key="2">
    <source>
        <dbReference type="ARBA" id="ARBA00022748"/>
    </source>
</evidence>
<feature type="domain" description="Thioredoxin" evidence="6">
    <location>
        <begin position="242"/>
        <end position="385"/>
    </location>
</feature>
<feature type="transmembrane region" description="Helical" evidence="5">
    <location>
        <begin position="536"/>
        <end position="556"/>
    </location>
</feature>
<dbReference type="GO" id="GO:0017004">
    <property type="term" value="P:cytochrome complex assembly"/>
    <property type="evidence" value="ECO:0007669"/>
    <property type="project" value="UniProtKB-KW"/>
</dbReference>
<accession>A0A2X3L158</accession>
<dbReference type="CDD" id="cd02966">
    <property type="entry name" value="TlpA_like_family"/>
    <property type="match status" value="1"/>
</dbReference>
<dbReference type="AlphaFoldDB" id="A0A2X3L158"/>
<reference evidence="8" key="1">
    <citation type="submission" date="2018-05" db="EMBL/GenBank/DDBJ databases">
        <authorList>
            <person name="Hao L."/>
        </authorList>
    </citation>
    <scope>NUCLEOTIDE SEQUENCE [LARGE SCALE GENOMIC DNA]</scope>
</reference>
<keyword evidence="2" id="KW-0201">Cytochrome c-type biogenesis</keyword>
<dbReference type="InterPro" id="IPR018247">
    <property type="entry name" value="EF_Hand_1_Ca_BS"/>
</dbReference>
<evidence type="ECO:0000256" key="5">
    <source>
        <dbReference type="SAM" id="Phobius"/>
    </source>
</evidence>
<keyword evidence="8" id="KW-1185">Reference proteome</keyword>
<evidence type="ECO:0000256" key="1">
    <source>
        <dbReference type="ARBA" id="ARBA00004196"/>
    </source>
</evidence>
<dbReference type="InterPro" id="IPR000866">
    <property type="entry name" value="AhpC/TSA"/>
</dbReference>
<dbReference type="PANTHER" id="PTHR42852:SF6">
    <property type="entry name" value="THIOL:DISULFIDE INTERCHANGE PROTEIN DSBE"/>
    <property type="match status" value="1"/>
</dbReference>
<dbReference type="OrthoDB" id="252709at2"/>
<gene>
    <name evidence="7" type="ORF">BARAN1_0895</name>
</gene>
<dbReference type="PANTHER" id="PTHR42852">
    <property type="entry name" value="THIOL:DISULFIDE INTERCHANGE PROTEIN DSBE"/>
    <property type="match status" value="1"/>
</dbReference>
<evidence type="ECO:0000256" key="4">
    <source>
        <dbReference type="ARBA" id="ARBA00023284"/>
    </source>
</evidence>
<sequence>MRVVLAALVLWSAWGLALGEEVRLAPAPEGIAGDWAQPLIPLRLKATPAQAVRFDGPPLALAQWGEVTLGTAHYPFLLGVRADGQADLWVDRNRDQVISGDELVAGARAPEYVEWGSELQATPAGGEPFPYPLTVLWPAGRGYVYLLGGAPRHGELGVDGARVAFVLVDGDLDGTYGTKGDFYAVDVDRDGIIHGDPDGHERFALTEAFTVGKESYRLSQIHPGGASVTLTPTGYVSPKPPLIPGFPAPEVRFTAFPDGDPVALSDLRGNIVLVDFWATWCGPCMAELPHLRELYAAYHDAGFEIIGLSLDTSEQELRTVLDSERIPWPVAFEGRSWDNSLAQLYRVYQIPTSYLLDRDGIIRYRDLHGEELAEKLTELLAAATPEPEMAPAPIASGPPVPILEIVVPPEVSLAAGEPQVLAVKLVNTAPYDAEEVKVSVQGLPTQVELEVGTIPAFGERVAELAVAPPAESQSCSVAVVYHYCIGDSCFQIEDAVGVAFALGEPARQPSGIPVGWILIALGVGLILAVVLRGRGLFVVALLLVGVAGASLAVGILRGQATQARRIGSVLCTACVGIEEVRTEAPTLSPAEREAFAAFRGSAHLVVFHTPWCRSCPYVQALVAEVARANPRISYELVDADQDRARAEAAGVAAAGKVVVPAILVAETGRVLFGTSDLSARILAALGEIR</sequence>
<dbReference type="EMBL" id="LS483254">
    <property type="protein sequence ID" value="SQD92919.1"/>
    <property type="molecule type" value="Genomic_DNA"/>
</dbReference>
<dbReference type="PROSITE" id="PS51354">
    <property type="entry name" value="GLUTAREDOXIN_2"/>
    <property type="match status" value="1"/>
</dbReference>
<dbReference type="InterPro" id="IPR017937">
    <property type="entry name" value="Thioredoxin_CS"/>
</dbReference>
<evidence type="ECO:0000259" key="6">
    <source>
        <dbReference type="PROSITE" id="PS51352"/>
    </source>
</evidence>